<evidence type="ECO:0008006" key="4">
    <source>
        <dbReference type="Google" id="ProtNLM"/>
    </source>
</evidence>
<evidence type="ECO:0000256" key="1">
    <source>
        <dbReference type="SAM" id="SignalP"/>
    </source>
</evidence>
<dbReference type="EMBL" id="JAAATY010000009">
    <property type="protein sequence ID" value="NRN66209.1"/>
    <property type="molecule type" value="Genomic_DNA"/>
</dbReference>
<evidence type="ECO:0000313" key="2">
    <source>
        <dbReference type="EMBL" id="NRN66209.1"/>
    </source>
</evidence>
<feature type="chain" id="PRO_5045696983" description="Secreted protein" evidence="1">
    <location>
        <begin position="28"/>
        <end position="284"/>
    </location>
</feature>
<protein>
    <recommendedName>
        <fullName evidence="4">Secreted protein</fullName>
    </recommendedName>
</protein>
<gene>
    <name evidence="2" type="ORF">GC106_34280</name>
</gene>
<organism evidence="2 3">
    <name type="scientific">Kibdelosporangium persicum</name>
    <dbReference type="NCBI Taxonomy" id="2698649"/>
    <lineage>
        <taxon>Bacteria</taxon>
        <taxon>Bacillati</taxon>
        <taxon>Actinomycetota</taxon>
        <taxon>Actinomycetes</taxon>
        <taxon>Pseudonocardiales</taxon>
        <taxon>Pseudonocardiaceae</taxon>
        <taxon>Kibdelosporangium</taxon>
    </lineage>
</organism>
<sequence length="284" mass="30602">MRRVASVAAVTAIAAVTMSLLPAVAQAASPVGPWNPIGSDRARPLDESQGLATIVRPNQTIIRYTGVGTIPVGVSSRGWNHVGDPGAGHGYYVEPYQRDDRGAKLFRVQAPDNSWSEYQHALESWEANNNSFSAVSPDGRWMVAGEWGTMSRLLVHPMPGIAFTTPSQNLPLAGQIRLDRPVRDIQGCDFTSATQLLCASDDPDGTLFGIRKPLLQVDLAGPLNGSDVAGRVTALGQLPLESGCSGDFEVEGIDYDERDGTLRVVVLSPSVCLLFDSKTWRFRK</sequence>
<keyword evidence="3" id="KW-1185">Reference proteome</keyword>
<comment type="caution">
    <text evidence="2">The sequence shown here is derived from an EMBL/GenBank/DDBJ whole genome shotgun (WGS) entry which is preliminary data.</text>
</comment>
<accession>A0ABX2F4X8</accession>
<name>A0ABX2F4X8_9PSEU</name>
<reference evidence="2 3" key="1">
    <citation type="submission" date="2020-01" db="EMBL/GenBank/DDBJ databases">
        <title>Kibdelosporangium persica a novel Actinomycetes from a hot desert in Iran.</title>
        <authorList>
            <person name="Safaei N."/>
            <person name="Zaburannyi N."/>
            <person name="Mueller R."/>
            <person name="Wink J."/>
        </authorList>
    </citation>
    <scope>NUCLEOTIDE SEQUENCE [LARGE SCALE GENOMIC DNA]</scope>
    <source>
        <strain evidence="2 3">4NS15</strain>
    </source>
</reference>
<proteinExistence type="predicted"/>
<dbReference type="Proteomes" id="UP000763557">
    <property type="component" value="Unassembled WGS sequence"/>
</dbReference>
<keyword evidence="1" id="KW-0732">Signal</keyword>
<dbReference type="RefSeq" id="WP_173131805.1">
    <property type="nucleotide sequence ID" value="NZ_CBCSGW010000060.1"/>
</dbReference>
<feature type="signal peptide" evidence="1">
    <location>
        <begin position="1"/>
        <end position="27"/>
    </location>
</feature>
<evidence type="ECO:0000313" key="3">
    <source>
        <dbReference type="Proteomes" id="UP000763557"/>
    </source>
</evidence>